<evidence type="ECO:0000259" key="9">
    <source>
        <dbReference type="Pfam" id="PF02347"/>
    </source>
</evidence>
<dbReference type="InterPro" id="IPR015424">
    <property type="entry name" value="PyrdxlP-dep_Trfase"/>
</dbReference>
<dbReference type="NCBIfam" id="TIGR00461">
    <property type="entry name" value="gcvP"/>
    <property type="match status" value="1"/>
</dbReference>
<feature type="domain" description="Glycine dehydrogenase C-terminal" evidence="10">
    <location>
        <begin position="779"/>
        <end position="900"/>
    </location>
</feature>
<evidence type="ECO:0000256" key="4">
    <source>
        <dbReference type="ARBA" id="ARBA00011690"/>
    </source>
</evidence>
<feature type="domain" description="Glycine cleavage system P-protein N-terminal" evidence="9">
    <location>
        <begin position="18"/>
        <end position="441"/>
    </location>
</feature>
<gene>
    <name evidence="8" type="primary">gcvP</name>
    <name evidence="11" type="ORF">SAMN05216205_3362</name>
</gene>
<evidence type="ECO:0000256" key="6">
    <source>
        <dbReference type="ARBA" id="ARBA00023002"/>
    </source>
</evidence>
<feature type="modified residue" description="N6-(pyridoxal phosphate)lysine" evidence="8">
    <location>
        <position position="707"/>
    </location>
</feature>
<dbReference type="InterPro" id="IPR015421">
    <property type="entry name" value="PyrdxlP-dep_Trfase_major"/>
</dbReference>
<dbReference type="SUPFAM" id="SSF53383">
    <property type="entry name" value="PLP-dependent transferases"/>
    <property type="match status" value="2"/>
</dbReference>
<proteinExistence type="inferred from homology"/>
<dbReference type="HAMAP" id="MF_00711">
    <property type="entry name" value="GcvP"/>
    <property type="match status" value="1"/>
</dbReference>
<evidence type="ECO:0000256" key="2">
    <source>
        <dbReference type="ARBA" id="ARBA00003788"/>
    </source>
</evidence>
<name>A0ABY0Y2J7_9PSED</name>
<comment type="cofactor">
    <cofactor evidence="1 8">
        <name>pyridoxal 5'-phosphate</name>
        <dbReference type="ChEBI" id="CHEBI:597326"/>
    </cofactor>
</comment>
<dbReference type="InterPro" id="IPR049315">
    <property type="entry name" value="GDC-P_N"/>
</dbReference>
<feature type="domain" description="Glycine cleavage system P-protein N-terminal" evidence="9">
    <location>
        <begin position="477"/>
        <end position="729"/>
    </location>
</feature>
<dbReference type="Pfam" id="PF21478">
    <property type="entry name" value="GcvP2_C"/>
    <property type="match status" value="1"/>
</dbReference>
<dbReference type="PANTHER" id="PTHR11773:SF13">
    <property type="entry name" value="GLYCINE DEHYDROGENASE (DECARBOXYLATING)"/>
    <property type="match status" value="1"/>
</dbReference>
<evidence type="ECO:0000313" key="12">
    <source>
        <dbReference type="Proteomes" id="UP000199665"/>
    </source>
</evidence>
<dbReference type="PANTHER" id="PTHR11773">
    <property type="entry name" value="GLYCINE DEHYDROGENASE, DECARBOXYLATING"/>
    <property type="match status" value="1"/>
</dbReference>
<comment type="caution">
    <text evidence="11">The sequence shown here is derived from an EMBL/GenBank/DDBJ whole genome shotgun (WGS) entry which is preliminary data.</text>
</comment>
<keyword evidence="12" id="KW-1185">Reference proteome</keyword>
<dbReference type="InterPro" id="IPR020581">
    <property type="entry name" value="GDC_P"/>
</dbReference>
<organism evidence="11 12">
    <name type="scientific">Pseudomonas mohnii</name>
    <dbReference type="NCBI Taxonomy" id="395600"/>
    <lineage>
        <taxon>Bacteria</taxon>
        <taxon>Pseudomonadati</taxon>
        <taxon>Pseudomonadota</taxon>
        <taxon>Gammaproteobacteria</taxon>
        <taxon>Pseudomonadales</taxon>
        <taxon>Pseudomonadaceae</taxon>
        <taxon>Pseudomonas</taxon>
    </lineage>
</organism>
<dbReference type="Proteomes" id="UP000199665">
    <property type="component" value="Unassembled WGS sequence"/>
</dbReference>
<evidence type="ECO:0000256" key="8">
    <source>
        <dbReference type="HAMAP-Rule" id="MF_00711"/>
    </source>
</evidence>
<comment type="similarity">
    <text evidence="3 8">Belongs to the GcvP family.</text>
</comment>
<keyword evidence="6 8" id="KW-0560">Oxidoreductase</keyword>
<accession>A0ABY0Y2J7</accession>
<evidence type="ECO:0000256" key="7">
    <source>
        <dbReference type="ARBA" id="ARBA00049026"/>
    </source>
</evidence>
<evidence type="ECO:0000259" key="10">
    <source>
        <dbReference type="Pfam" id="PF21478"/>
    </source>
</evidence>
<dbReference type="Gene3D" id="3.90.1150.10">
    <property type="entry name" value="Aspartate Aminotransferase, domain 1"/>
    <property type="match status" value="1"/>
</dbReference>
<dbReference type="Gene3D" id="3.40.640.10">
    <property type="entry name" value="Type I PLP-dependent aspartate aminotransferase-like (Major domain)"/>
    <property type="match status" value="2"/>
</dbReference>
<comment type="catalytic activity">
    <reaction evidence="7 8">
        <text>N(6)-[(R)-lipoyl]-L-lysyl-[glycine-cleavage complex H protein] + glycine + H(+) = N(6)-[(R)-S(8)-aminomethyldihydrolipoyl]-L-lysyl-[glycine-cleavage complex H protein] + CO2</text>
        <dbReference type="Rhea" id="RHEA:24304"/>
        <dbReference type="Rhea" id="RHEA-COMP:10494"/>
        <dbReference type="Rhea" id="RHEA-COMP:10495"/>
        <dbReference type="ChEBI" id="CHEBI:15378"/>
        <dbReference type="ChEBI" id="CHEBI:16526"/>
        <dbReference type="ChEBI" id="CHEBI:57305"/>
        <dbReference type="ChEBI" id="CHEBI:83099"/>
        <dbReference type="ChEBI" id="CHEBI:83143"/>
        <dbReference type="EC" id="1.4.4.2"/>
    </reaction>
</comment>
<dbReference type="InterPro" id="IPR015422">
    <property type="entry name" value="PyrdxlP-dep_Trfase_small"/>
</dbReference>
<evidence type="ECO:0000313" key="11">
    <source>
        <dbReference type="EMBL" id="SEC82277.1"/>
    </source>
</evidence>
<keyword evidence="5 8" id="KW-0663">Pyridoxal phosphate</keyword>
<evidence type="ECO:0000256" key="3">
    <source>
        <dbReference type="ARBA" id="ARBA00010756"/>
    </source>
</evidence>
<dbReference type="EC" id="1.4.4.2" evidence="8"/>
<reference evidence="11 12" key="1">
    <citation type="submission" date="2016-10" db="EMBL/GenBank/DDBJ databases">
        <authorList>
            <person name="Varghese N."/>
            <person name="Submissions S."/>
        </authorList>
    </citation>
    <scope>NUCLEOTIDE SEQUENCE [LARGE SCALE GENOMIC DNA]</scope>
    <source>
        <strain evidence="11 12">DSM 18327</strain>
    </source>
</reference>
<protein>
    <recommendedName>
        <fullName evidence="8">Glycine dehydrogenase (decarboxylating)</fullName>
        <ecNumber evidence="8">1.4.4.2</ecNumber>
    </recommendedName>
    <alternativeName>
        <fullName evidence="8">Glycine cleavage system P-protein</fullName>
    </alternativeName>
    <alternativeName>
        <fullName evidence="8">Glycine decarboxylase</fullName>
    </alternativeName>
    <alternativeName>
        <fullName evidence="8">Glycine dehydrogenase (aminomethyl-transferring)</fullName>
    </alternativeName>
</protein>
<dbReference type="Pfam" id="PF02347">
    <property type="entry name" value="GDC-P"/>
    <property type="match status" value="2"/>
</dbReference>
<evidence type="ECO:0000256" key="1">
    <source>
        <dbReference type="ARBA" id="ARBA00001933"/>
    </source>
</evidence>
<dbReference type="EMBL" id="FNRV01000001">
    <property type="protein sequence ID" value="SEC82277.1"/>
    <property type="molecule type" value="Genomic_DNA"/>
</dbReference>
<dbReference type="InterPro" id="IPR003437">
    <property type="entry name" value="GcvP"/>
</dbReference>
<comment type="function">
    <text evidence="2 8">The glycine cleavage system catalyzes the degradation of glycine. The P protein binds the alpha-amino group of glycine through its pyridoxal phosphate cofactor; CO(2) is released and the remaining methylamine moiety is then transferred to the lipoamide cofactor of the H protein.</text>
</comment>
<evidence type="ECO:0000256" key="5">
    <source>
        <dbReference type="ARBA" id="ARBA00022898"/>
    </source>
</evidence>
<dbReference type="RefSeq" id="WP_090466464.1">
    <property type="nucleotide sequence ID" value="NZ_FNRV01000001.1"/>
</dbReference>
<comment type="subunit">
    <text evidence="4 8">The glycine cleavage system is composed of four proteins: P, T, L and H.</text>
</comment>
<sequence length="957" mass="104094">MSQMPSLSQLRDPNAFLRRHLGPDAAEQQAMLDSLGLGSRVELIEQTVPPGIRLNRMLDLPPALDEEAALAKLRGYAEQNQVWTSLIGMGYHGTLTPTVILRNVLENPGWYTAYTPYQPEIAQGRLEALLNFQQLTIDLTGLELANASLLDEATAAAEAMALAKRVAKSKSNVFFVDENCHPQTISVVQTRAEGFGFELVIGPVDNLQQHQVFGALLQYPDTHGEIRDLRPLIDHLHAQHALACVAADLLSLLLLTPPGELGADVVFGSSQRFGVPMGYGGPHAAFFASRDEYKRAIPGRIIGVSKDARGNVALRMALQTREQHIRREKANSNICTAQVLLANIASFYAVYHGPEGLKRIAQRVHRLTCILAAGLERKGLTRVNQHFFDTLTLDVGGTQTAIIESAQAAQINVRILGRGRLGLSLDETSDEATVAKLFDVFLGVDHGFNVEELDAETLSPGIPGGLARTSPYLRHPVFNAHHSETEMLRYLKQLENKDLALNQSMIPLGSCTMKLNATSEMIPITWPQFANLHPFAPKEQAAGYALMIEELERWLCAITGFDAICMQPNSGAQGEYAGLLAIRKYHESRHQGGRDICLIPSSAHGTNPASAQMAGMRVVIVECDEAGNVDLDDLKDKAAQAGDKLACLMATYPSTHGVYEEGISEICEVIHSHGGQVYMDGANLNAQVGLARPADIGADVSHMNLHKTFCIPHGGGGPGMGPIGVRAHLAPFVANHPVVPIDGPLPQNGAVSAAPWGSASILPISWMYIAMMGPQLADASEVAILAANYLAQHLSGAFTVLYTGRNERVAHECILDLRPLKALTGISEEDVAKRLMDYGFHAPTMSFPVPGTLMVEPTESESKAELDRFIGAMLSIRAEITEVQNGNWPAEDNPLKRAPHTLADITGVWERPYSIEQAVTPDAHTKAHKYWPVVNRVDNVYGDRNLFCACVPLDEYR</sequence>
<dbReference type="InterPro" id="IPR049316">
    <property type="entry name" value="GDC-P_C"/>
</dbReference>
<dbReference type="CDD" id="cd00613">
    <property type="entry name" value="GDC-P"/>
    <property type="match status" value="2"/>
</dbReference>